<comment type="caution">
    <text evidence="2">The sequence shown here is derived from an EMBL/GenBank/DDBJ whole genome shotgun (WGS) entry which is preliminary data.</text>
</comment>
<evidence type="ECO:0000313" key="3">
    <source>
        <dbReference type="EMBL" id="ODR49531.1"/>
    </source>
</evidence>
<protein>
    <submittedName>
        <fullName evidence="2">Uncharacterized protein</fullName>
    </submittedName>
</protein>
<dbReference type="EMBL" id="MEHA01000049">
    <property type="protein sequence ID" value="ODR37577.1"/>
    <property type="molecule type" value="Genomic_DNA"/>
</dbReference>
<sequence length="61" mass="7198">MENELGGQFVLSWEKAKSGWNDESSAEFEKNHIDELREILDQILTLDEEIQADWIQISRMM</sequence>
<reference evidence="1 4" key="1">
    <citation type="submission" date="2016-07" db="EMBL/GenBank/DDBJ databases">
        <title>Characterization of isolates of Eisenbergiella tayi derived from blood cultures, using whole genome sequencing.</title>
        <authorList>
            <person name="Burdz T."/>
            <person name="Wiebe D."/>
            <person name="Huynh C."/>
            <person name="Bernard K."/>
        </authorList>
    </citation>
    <scope>NUCLEOTIDE SEQUENCE [LARGE SCALE GENOMIC DNA]</scope>
    <source>
        <strain evidence="1 4">NML 110608</strain>
    </source>
</reference>
<organism evidence="2 5">
    <name type="scientific">Eisenbergiella tayi</name>
    <dbReference type="NCBI Taxonomy" id="1432052"/>
    <lineage>
        <taxon>Bacteria</taxon>
        <taxon>Bacillati</taxon>
        <taxon>Bacillota</taxon>
        <taxon>Clostridia</taxon>
        <taxon>Lachnospirales</taxon>
        <taxon>Lachnospiraceae</taxon>
        <taxon>Eisenbergiella</taxon>
    </lineage>
</organism>
<evidence type="ECO:0000313" key="4">
    <source>
        <dbReference type="Proteomes" id="UP000094067"/>
    </source>
</evidence>
<evidence type="ECO:0000313" key="2">
    <source>
        <dbReference type="EMBL" id="ODR37577.1"/>
    </source>
</evidence>
<dbReference type="Proteomes" id="UP000094067">
    <property type="component" value="Unassembled WGS sequence"/>
</dbReference>
<evidence type="ECO:0000313" key="1">
    <source>
        <dbReference type="EMBL" id="ODM04107.1"/>
    </source>
</evidence>
<dbReference type="AlphaFoldDB" id="A0A1E3U613"/>
<dbReference type="Proteomes" id="UP000094869">
    <property type="component" value="Unassembled WGS sequence"/>
</dbReference>
<reference evidence="2 5" key="3">
    <citation type="submission" date="2016-08" db="EMBL/GenBank/DDBJ databases">
        <authorList>
            <person name="Seilhamer J.J."/>
        </authorList>
    </citation>
    <scope>NUCLEOTIDE SEQUENCE [LARGE SCALE GENOMIC DNA]</scope>
    <source>
        <strain evidence="2 5">NML150140-1</strain>
    </source>
</reference>
<evidence type="ECO:0000313" key="5">
    <source>
        <dbReference type="Proteomes" id="UP000094271"/>
    </source>
</evidence>
<dbReference type="EMBL" id="MEHD01000037">
    <property type="protein sequence ID" value="ODR49531.1"/>
    <property type="molecule type" value="Genomic_DNA"/>
</dbReference>
<gene>
    <name evidence="2" type="ORF">BEI59_34980</name>
    <name evidence="1" type="ORF">BEI61_04911</name>
    <name evidence="3" type="ORF">BEI63_24360</name>
</gene>
<accession>A0A1E3U613</accession>
<dbReference type="RefSeq" id="WP_069154347.1">
    <property type="nucleotide sequence ID" value="NZ_JAQCZP010000059.1"/>
</dbReference>
<dbReference type="EMBL" id="MCGH01000003">
    <property type="protein sequence ID" value="ODM04107.1"/>
    <property type="molecule type" value="Genomic_DNA"/>
</dbReference>
<evidence type="ECO:0000313" key="6">
    <source>
        <dbReference type="Proteomes" id="UP000094869"/>
    </source>
</evidence>
<name>A0A1E3U613_9FIRM</name>
<dbReference type="Proteomes" id="UP000094271">
    <property type="component" value="Unassembled WGS sequence"/>
</dbReference>
<keyword evidence="6" id="KW-1185">Reference proteome</keyword>
<proteinExistence type="predicted"/>
<reference evidence="3 6" key="2">
    <citation type="submission" date="2016-08" db="EMBL/GenBank/DDBJ databases">
        <title>Characterization of Isolates of Eisenbergiella tayi Derived from Blood Cultures, Using Whole Genome Sequencing.</title>
        <authorList>
            <person name="Bernier A.-M."/>
            <person name="Burdz T."/>
            <person name="Wiebe D."/>
            <person name="Bernard K."/>
        </authorList>
    </citation>
    <scope>NUCLEOTIDE SEQUENCE [LARGE SCALE GENOMIC DNA]</scope>
    <source>
        <strain evidence="3 6">NML120146</strain>
    </source>
</reference>